<evidence type="ECO:0000256" key="6">
    <source>
        <dbReference type="ARBA" id="ARBA00022989"/>
    </source>
</evidence>
<keyword evidence="7" id="KW-0472">Membrane</keyword>
<proteinExistence type="predicted"/>
<dbReference type="Proteomes" id="UP001434883">
    <property type="component" value="Unassembled WGS sequence"/>
</dbReference>
<organism evidence="10 11">
    <name type="scientific">Xenoophorus captivus</name>
    <dbReference type="NCBI Taxonomy" id="1517983"/>
    <lineage>
        <taxon>Eukaryota</taxon>
        <taxon>Metazoa</taxon>
        <taxon>Chordata</taxon>
        <taxon>Craniata</taxon>
        <taxon>Vertebrata</taxon>
        <taxon>Euteleostomi</taxon>
        <taxon>Actinopterygii</taxon>
        <taxon>Neopterygii</taxon>
        <taxon>Teleostei</taxon>
        <taxon>Neoteleostei</taxon>
        <taxon>Acanthomorphata</taxon>
        <taxon>Ovalentaria</taxon>
        <taxon>Atherinomorphae</taxon>
        <taxon>Cyprinodontiformes</taxon>
        <taxon>Goodeidae</taxon>
        <taxon>Xenoophorus</taxon>
    </lineage>
</organism>
<evidence type="ECO:0000313" key="11">
    <source>
        <dbReference type="Proteomes" id="UP001434883"/>
    </source>
</evidence>
<keyword evidence="3" id="KW-1003">Cell membrane</keyword>
<dbReference type="InterPro" id="IPR022076">
    <property type="entry name" value="Limbin"/>
</dbReference>
<dbReference type="Pfam" id="PF12297">
    <property type="entry name" value="EVC2_like"/>
    <property type="match status" value="1"/>
</dbReference>
<evidence type="ECO:0000256" key="9">
    <source>
        <dbReference type="ARBA" id="ARBA00023273"/>
    </source>
</evidence>
<protein>
    <submittedName>
        <fullName evidence="10">Uncharacterized protein</fullName>
    </submittedName>
</protein>
<evidence type="ECO:0000256" key="8">
    <source>
        <dbReference type="ARBA" id="ARBA00023212"/>
    </source>
</evidence>
<evidence type="ECO:0000256" key="5">
    <source>
        <dbReference type="ARBA" id="ARBA00022692"/>
    </source>
</evidence>
<dbReference type="PANTHER" id="PTHR16795:SF14">
    <property type="entry name" value="LIMBIN"/>
    <property type="match status" value="1"/>
</dbReference>
<comment type="caution">
    <text evidence="10">The sequence shown here is derived from an EMBL/GenBank/DDBJ whole genome shotgun (WGS) entry which is preliminary data.</text>
</comment>
<dbReference type="PANTHER" id="PTHR16795">
    <property type="entry name" value="LIMBIN/ELLIS-VAN CREVELD PROTEIN"/>
    <property type="match status" value="1"/>
</dbReference>
<sequence length="144" mass="16899">ILLDKLHKLSQSHLRRILLVRHEDASAKVQREIIEWRRVELHKIFSEELEEATRMGELEKSTAKSLQHEYFTFQDQLEEVLDVVVANQRYVLAERSAQRKFLVHSLHSLDGLISDTFSSTLSNLESWFTLIRRLVLEPISPSSY</sequence>
<evidence type="ECO:0000256" key="2">
    <source>
        <dbReference type="ARBA" id="ARBA00004162"/>
    </source>
</evidence>
<keyword evidence="6" id="KW-1133">Transmembrane helix</keyword>
<evidence type="ECO:0000256" key="4">
    <source>
        <dbReference type="ARBA" id="ARBA00022490"/>
    </source>
</evidence>
<name>A0ABV0RUC5_9TELE</name>
<reference evidence="10 11" key="1">
    <citation type="submission" date="2021-06" db="EMBL/GenBank/DDBJ databases">
        <authorList>
            <person name="Palmer J.M."/>
        </authorList>
    </citation>
    <scope>NUCLEOTIDE SEQUENCE [LARGE SCALE GENOMIC DNA]</scope>
    <source>
        <strain evidence="10 11">XC_2019</strain>
        <tissue evidence="10">Muscle</tissue>
    </source>
</reference>
<keyword evidence="4" id="KW-0963">Cytoplasm</keyword>
<keyword evidence="5" id="KW-0812">Transmembrane</keyword>
<accession>A0ABV0RUC5</accession>
<feature type="non-terminal residue" evidence="10">
    <location>
        <position position="1"/>
    </location>
</feature>
<keyword evidence="11" id="KW-1185">Reference proteome</keyword>
<keyword evidence="8" id="KW-0206">Cytoskeleton</keyword>
<gene>
    <name evidence="10" type="ORF">XENOCAPTIV_016378</name>
</gene>
<evidence type="ECO:0000256" key="7">
    <source>
        <dbReference type="ARBA" id="ARBA00023136"/>
    </source>
</evidence>
<evidence type="ECO:0000256" key="3">
    <source>
        <dbReference type="ARBA" id="ARBA00022475"/>
    </source>
</evidence>
<evidence type="ECO:0000256" key="1">
    <source>
        <dbReference type="ARBA" id="ARBA00004120"/>
    </source>
</evidence>
<dbReference type="EMBL" id="JAHRIN010059155">
    <property type="protein sequence ID" value="MEQ2211794.1"/>
    <property type="molecule type" value="Genomic_DNA"/>
</dbReference>
<comment type="subcellular location">
    <subcellularLocation>
        <location evidence="2">Cell membrane</location>
        <topology evidence="2">Single-pass membrane protein</topology>
    </subcellularLocation>
    <subcellularLocation>
        <location evidence="1">Cytoplasm</location>
        <location evidence="1">Cytoskeleton</location>
        <location evidence="1">Cilium basal body</location>
    </subcellularLocation>
</comment>
<evidence type="ECO:0000313" key="10">
    <source>
        <dbReference type="EMBL" id="MEQ2211794.1"/>
    </source>
</evidence>
<keyword evidence="9" id="KW-0966">Cell projection</keyword>
<dbReference type="InterPro" id="IPR026501">
    <property type="entry name" value="Limbin/EVC"/>
</dbReference>